<accession>A0A9D1LFR5</accession>
<dbReference type="Pfam" id="PF18135">
    <property type="entry name" value="Type_ISP_C"/>
    <property type="match status" value="1"/>
</dbReference>
<dbReference type="SUPFAM" id="SSF52540">
    <property type="entry name" value="P-loop containing nucleoside triphosphate hydrolases"/>
    <property type="match status" value="1"/>
</dbReference>
<reference evidence="2" key="2">
    <citation type="journal article" date="2021" name="PeerJ">
        <title>Extensive microbial diversity within the chicken gut microbiome revealed by metagenomics and culture.</title>
        <authorList>
            <person name="Gilroy R."/>
            <person name="Ravi A."/>
            <person name="Getino M."/>
            <person name="Pursley I."/>
            <person name="Horton D.L."/>
            <person name="Alikhan N.F."/>
            <person name="Baker D."/>
            <person name="Gharbi K."/>
            <person name="Hall N."/>
            <person name="Watson M."/>
            <person name="Adriaenssens E.M."/>
            <person name="Foster-Nyarko E."/>
            <person name="Jarju S."/>
            <person name="Secka A."/>
            <person name="Antonio M."/>
            <person name="Oren A."/>
            <person name="Chaudhuri R.R."/>
            <person name="La Ragione R."/>
            <person name="Hildebrand F."/>
            <person name="Pallen M.J."/>
        </authorList>
    </citation>
    <scope>NUCLEOTIDE SEQUENCE</scope>
    <source>
        <strain evidence="2">7463</strain>
    </source>
</reference>
<dbReference type="InterPro" id="IPR014001">
    <property type="entry name" value="Helicase_ATP-bd"/>
</dbReference>
<dbReference type="SUPFAM" id="SSF52980">
    <property type="entry name" value="Restriction endonuclease-like"/>
    <property type="match status" value="1"/>
</dbReference>
<keyword evidence="2" id="KW-0547">Nucleotide-binding</keyword>
<dbReference type="InterPro" id="IPR029063">
    <property type="entry name" value="SAM-dependent_MTases_sf"/>
</dbReference>
<dbReference type="Proteomes" id="UP000824083">
    <property type="component" value="Unassembled WGS sequence"/>
</dbReference>
<evidence type="ECO:0000259" key="1">
    <source>
        <dbReference type="PROSITE" id="PS51192"/>
    </source>
</evidence>
<dbReference type="GO" id="GO:0005829">
    <property type="term" value="C:cytosol"/>
    <property type="evidence" value="ECO:0007669"/>
    <property type="project" value="TreeGrafter"/>
</dbReference>
<evidence type="ECO:0000313" key="2">
    <source>
        <dbReference type="EMBL" id="HIU37166.1"/>
    </source>
</evidence>
<dbReference type="InterPro" id="IPR006935">
    <property type="entry name" value="Helicase/UvrB_N"/>
</dbReference>
<dbReference type="PROSITE" id="PS00092">
    <property type="entry name" value="N6_MTASE"/>
    <property type="match status" value="1"/>
</dbReference>
<keyword evidence="2" id="KW-0378">Hydrolase</keyword>
<dbReference type="EMBL" id="DVMY01000049">
    <property type="protein sequence ID" value="HIU37166.1"/>
    <property type="molecule type" value="Genomic_DNA"/>
</dbReference>
<dbReference type="InterPro" id="IPR011856">
    <property type="entry name" value="tRNA_endonuc-like_dom_sf"/>
</dbReference>
<evidence type="ECO:0000313" key="3">
    <source>
        <dbReference type="Proteomes" id="UP000824083"/>
    </source>
</evidence>
<dbReference type="GO" id="GO:0006304">
    <property type="term" value="P:DNA modification"/>
    <property type="evidence" value="ECO:0007669"/>
    <property type="project" value="InterPro"/>
</dbReference>
<dbReference type="Pfam" id="PF22240">
    <property type="entry name" value="ISP_coupler"/>
    <property type="match status" value="1"/>
</dbReference>
<dbReference type="GO" id="GO:0004386">
    <property type="term" value="F:helicase activity"/>
    <property type="evidence" value="ECO:0007669"/>
    <property type="project" value="UniProtKB-KW"/>
</dbReference>
<name>A0A9D1LFR5_9BURK</name>
<dbReference type="InterPro" id="IPR050742">
    <property type="entry name" value="Helicase_Restrict-Modif_Enz"/>
</dbReference>
<comment type="caution">
    <text evidence="2">The sequence shown here is derived from an EMBL/GenBank/DDBJ whole genome shotgun (WGS) entry which is preliminary data.</text>
</comment>
<dbReference type="Pfam" id="PF00271">
    <property type="entry name" value="Helicase_C"/>
    <property type="match status" value="1"/>
</dbReference>
<dbReference type="InterPro" id="IPR011639">
    <property type="entry name" value="MethylTrfase_TaqI-like_dom"/>
</dbReference>
<proteinExistence type="predicted"/>
<dbReference type="CDD" id="cd18785">
    <property type="entry name" value="SF2_C"/>
    <property type="match status" value="1"/>
</dbReference>
<reference evidence="2" key="1">
    <citation type="submission" date="2020-10" db="EMBL/GenBank/DDBJ databases">
        <authorList>
            <person name="Gilroy R."/>
        </authorList>
    </citation>
    <scope>NUCLEOTIDE SEQUENCE</scope>
    <source>
        <strain evidence="2">7463</strain>
    </source>
</reference>
<dbReference type="SMART" id="SM00490">
    <property type="entry name" value="HELICc"/>
    <property type="match status" value="1"/>
</dbReference>
<feature type="domain" description="Helicase ATP-binding" evidence="1">
    <location>
        <begin position="191"/>
        <end position="393"/>
    </location>
</feature>
<dbReference type="GO" id="GO:0032259">
    <property type="term" value="P:methylation"/>
    <property type="evidence" value="ECO:0007669"/>
    <property type="project" value="InterPro"/>
</dbReference>
<dbReference type="SMART" id="SM00487">
    <property type="entry name" value="DEXDc"/>
    <property type="match status" value="1"/>
</dbReference>
<dbReference type="InterPro" id="IPR027417">
    <property type="entry name" value="P-loop_NTPase"/>
</dbReference>
<dbReference type="InterPro" id="IPR011335">
    <property type="entry name" value="Restrct_endonuc-II-like"/>
</dbReference>
<keyword evidence="2" id="KW-0067">ATP-binding</keyword>
<dbReference type="Pfam" id="PF07669">
    <property type="entry name" value="Eco57I"/>
    <property type="match status" value="1"/>
</dbReference>
<gene>
    <name evidence="2" type="ORF">IAC56_02700</name>
</gene>
<dbReference type="InterPro" id="IPR002052">
    <property type="entry name" value="DNA_methylase_N6_adenine_CS"/>
</dbReference>
<dbReference type="Pfam" id="PF13156">
    <property type="entry name" value="Mrr_cat_2"/>
    <property type="match status" value="1"/>
</dbReference>
<dbReference type="PANTHER" id="PTHR47396">
    <property type="entry name" value="TYPE I RESTRICTION ENZYME ECOKI R PROTEIN"/>
    <property type="match status" value="1"/>
</dbReference>
<sequence>MTTSMTNEVAFEALLEDIKRASNDVQRDAGTRFETLIKDWLTQEETYRDLFAKVETFKEWAASHPDLSNNGKDIGIDLVATLAENPQCFAAIQCKFYEKEAIVPKSGVDSFIAASNRGHFVQRYIIATNERWSENALAEMQRVTPPITLITRSLLASSQIDWATYLKTGQVVQQKKRTPRKYQDEAIQNVLTGFQDHNRGKLIMACGTGKTFTSMKIAERMEGNNGFVMFLVPSLALLSQTLTDWKRQCSVPIHAFAVCSDTTTGKPDLANIDELTSASDLCYPATTKADKLAEEIKRARTEPGMTVIFSTYQSIEVVSEAQHKFGMDEIGLIICDEAHRTAGGHYQDESDAPFQRIHSDEFIKCRKRLYMTATPRIYGEVVKEQKEKGEVILYSMDDEEIYGPTFHTITFSQAVGLGSLVDYKVIVLSVEEDILQSRAMNDYELVQNGGLSVKNAAKVVGCWRALSKIDLQGEVSMSDDRQPMRRAVGFAQIIEPNMKYLDRTSSKRFTDNFEITIEEFKDQQYKKLSENNKSLSREAYDLQYPLKCQTRHIDGSMNSTEKDALLNWLREDPEDNVCKILFNVRCLSEGVDVPALDAVLFLSPRKSQVEVVQTVGRVMRVSPQTGKKRGYVIIPIVTPAGLDPSVALNNNADFDVVWQVLNALKSIDTEFGAIVDGQRNVIDSSKIEVVCITNKKINRKTKTKDPKKILPKSRKKAQTLPEQGVLDFNHDEILEQEIRARIVKRVGNRREWGDWAEDVGKICQMQIKHINDVLSDPTKTKSRAAFESFKKELKATLNGNLTDDEVIEMLGQHVVTQPILDALFTVKNGDEIIYEFSKQNPIATAMTAMMNSLDKESMKLATKSLEDFYRSVRNRTRTIKTAADRQLLIKELFEKFFKAAFPKQQEKLGIVYTPIEIVDFINRSVADLLKKEFNCNVGDKGIHVLDPFSGTGTFIARLMQSGLIPKEQLPYKFDHELHANEIVPLAYYVASMNIEGVFHELCPNEVYRPNRVMIWTDTFANNRQSDIFSTTLGENNARLAELNRQDIRVIVGNPPYSVGQESQNDDNQNEHYDELDARLTETYVARTDSTLKGKLYDSYIRAYRWASDRIGKKGIIGFVTNAGWLETSSADGMRKCMAEEFNFIYVYHLKGNQRTSGERSRKEGGKVFGEGSRAPVAIVFLVKNPDSSEHGKIYFHTVDDYLTREEKLDALKKDRSISYTPMNVIVPDDHGDWFNQRDNSYSRFMRMDGKKTNEKSIFKNFSCGVVTSRDAWAYGSGKQHVLHNIKCSVEHYNGQVEAALLLGETFKVDLDPLKMKWDRPQKRNVVQGKKAESATIGKVRKSLYRPFFLQFLYFDRFWNNCVYQMPSIFPTNETKNLLICSSGVGSKEYSCLMTNCIADLQLNFNGQCFPRWLPGEQIEKKGSLDFGDIDEMSSGFTKEALPHFQAAYPGKAMTEDDLFYYIYGILHSEDYRTRYANNLMKELPRIPRVATYEQFMAFAEAGRKLADLHVNFENVPPYAGVKIEYTKEGVPSYRVTEMKWAKIKGKTGNAAKDKSTLIYNDWITVKNVPLGAQEYVVNKKSALDWVVERACVSIDKASEIVNDFNDYAAEQGNERYPLELFLKVITVSLETIKIVKNLPSLEIHPLDRD</sequence>
<dbReference type="SUPFAM" id="SSF53335">
    <property type="entry name" value="S-adenosyl-L-methionine-dependent methyltransferases"/>
    <property type="match status" value="1"/>
</dbReference>
<dbReference type="Gene3D" id="3.40.50.300">
    <property type="entry name" value="P-loop containing nucleotide triphosphate hydrolases"/>
    <property type="match status" value="2"/>
</dbReference>
<dbReference type="GO" id="GO:0005524">
    <property type="term" value="F:ATP binding"/>
    <property type="evidence" value="ECO:0007669"/>
    <property type="project" value="InterPro"/>
</dbReference>
<dbReference type="Gene3D" id="3.40.50.150">
    <property type="entry name" value="Vaccinia Virus protein VP39"/>
    <property type="match status" value="1"/>
</dbReference>
<protein>
    <submittedName>
        <fullName evidence="2">DEAD/DEAH box helicase</fullName>
    </submittedName>
</protein>
<dbReference type="GO" id="GO:0016787">
    <property type="term" value="F:hydrolase activity"/>
    <property type="evidence" value="ECO:0007669"/>
    <property type="project" value="InterPro"/>
</dbReference>
<keyword evidence="2" id="KW-0347">Helicase</keyword>
<dbReference type="PROSITE" id="PS51192">
    <property type="entry name" value="HELICASE_ATP_BIND_1"/>
    <property type="match status" value="1"/>
</dbReference>
<dbReference type="Pfam" id="PF04851">
    <property type="entry name" value="ResIII"/>
    <property type="match status" value="1"/>
</dbReference>
<dbReference type="GO" id="GO:0009007">
    <property type="term" value="F:site-specific DNA-methyltransferase (adenine-specific) activity"/>
    <property type="evidence" value="ECO:0007669"/>
    <property type="project" value="UniProtKB-EC"/>
</dbReference>
<dbReference type="InterPro" id="IPR039442">
    <property type="entry name" value="Mrr-like_dom"/>
</dbReference>
<dbReference type="InterPro" id="IPR001650">
    <property type="entry name" value="Helicase_C-like"/>
</dbReference>
<dbReference type="GO" id="GO:0003677">
    <property type="term" value="F:DNA binding"/>
    <property type="evidence" value="ECO:0007669"/>
    <property type="project" value="InterPro"/>
</dbReference>
<dbReference type="InterPro" id="IPR041635">
    <property type="entry name" value="Type_ISP_LLaBIII_C"/>
</dbReference>
<dbReference type="Gene3D" id="3.40.1350.10">
    <property type="match status" value="1"/>
</dbReference>
<dbReference type="InterPro" id="IPR053980">
    <property type="entry name" value="ISP_coupler"/>
</dbReference>
<dbReference type="PANTHER" id="PTHR47396:SF1">
    <property type="entry name" value="ATP-DEPENDENT HELICASE IRC3-RELATED"/>
    <property type="match status" value="1"/>
</dbReference>
<organism evidence="2 3">
    <name type="scientific">Candidatus Aphodousia faecigallinarum</name>
    <dbReference type="NCBI Taxonomy" id="2840677"/>
    <lineage>
        <taxon>Bacteria</taxon>
        <taxon>Pseudomonadati</taxon>
        <taxon>Pseudomonadota</taxon>
        <taxon>Betaproteobacteria</taxon>
        <taxon>Burkholderiales</taxon>
        <taxon>Sutterellaceae</taxon>
        <taxon>Sutterellaceae incertae sedis</taxon>
        <taxon>Candidatus Aphodousia</taxon>
    </lineage>
</organism>
<dbReference type="PRINTS" id="PR00507">
    <property type="entry name" value="N12N6MTFRASE"/>
</dbReference>